<dbReference type="EMBL" id="JAUSUC010000027">
    <property type="protein sequence ID" value="MDQ0215813.1"/>
    <property type="molecule type" value="Genomic_DNA"/>
</dbReference>
<comment type="caution">
    <text evidence="2">The sequence shown here is derived from an EMBL/GenBank/DDBJ whole genome shotgun (WGS) entry which is preliminary data.</text>
</comment>
<protein>
    <submittedName>
        <fullName evidence="2">Uncharacterized protein YacL</fullName>
    </submittedName>
</protein>
<feature type="transmembrane region" description="Helical" evidence="1">
    <location>
        <begin position="95"/>
        <end position="116"/>
    </location>
</feature>
<evidence type="ECO:0000313" key="3">
    <source>
        <dbReference type="Proteomes" id="UP001237207"/>
    </source>
</evidence>
<keyword evidence="1" id="KW-1133">Transmembrane helix</keyword>
<proteinExistence type="predicted"/>
<organism evidence="2 3">
    <name type="scientific">Oikeobacillus pervagus</name>
    <dbReference type="NCBI Taxonomy" id="1325931"/>
    <lineage>
        <taxon>Bacteria</taxon>
        <taxon>Bacillati</taxon>
        <taxon>Bacillota</taxon>
        <taxon>Bacilli</taxon>
        <taxon>Bacillales</taxon>
        <taxon>Bacillaceae</taxon>
        <taxon>Oikeobacillus</taxon>
    </lineage>
</organism>
<accession>A0AAJ1SZN1</accession>
<dbReference type="RefSeq" id="WP_307257815.1">
    <property type="nucleotide sequence ID" value="NZ_JAUSUC010000027.1"/>
</dbReference>
<dbReference type="Proteomes" id="UP001237207">
    <property type="component" value="Unassembled WGS sequence"/>
</dbReference>
<feature type="transmembrane region" description="Helical" evidence="1">
    <location>
        <begin position="25"/>
        <end position="42"/>
    </location>
</feature>
<feature type="transmembrane region" description="Helical" evidence="1">
    <location>
        <begin position="54"/>
        <end position="75"/>
    </location>
</feature>
<dbReference type="AlphaFoldDB" id="A0AAJ1SZN1"/>
<feature type="transmembrane region" description="Helical" evidence="1">
    <location>
        <begin position="123"/>
        <end position="148"/>
    </location>
</feature>
<reference evidence="2" key="1">
    <citation type="submission" date="2023-07" db="EMBL/GenBank/DDBJ databases">
        <title>Genomic Encyclopedia of Type Strains, Phase IV (KMG-IV): sequencing the most valuable type-strain genomes for metagenomic binning, comparative biology and taxonomic classification.</title>
        <authorList>
            <person name="Goeker M."/>
        </authorList>
    </citation>
    <scope>NUCLEOTIDE SEQUENCE</scope>
    <source>
        <strain evidence="2">DSM 23947</strain>
    </source>
</reference>
<name>A0AAJ1SZN1_9BACI</name>
<feature type="transmembrane region" description="Helical" evidence="1">
    <location>
        <begin position="154"/>
        <end position="176"/>
    </location>
</feature>
<keyword evidence="3" id="KW-1185">Reference proteome</keyword>
<gene>
    <name evidence="2" type="ORF">J2S13_002233</name>
</gene>
<sequence>MLGELIEVVKFLIEIFKGNIPGTQIYAMSGIIIIVVAAEILYETRKKQHKIFTLIVERFFLNTIGLIFYLSFYMFGLKLIMKVFPSLIPDYSTELGSWLAIISYASMIILAPLAIYATKHKNLLVKAMGAAIHTILIGLLINLMNVYWEPNIEFPVLLLILNMLVNTVLSFVIVIYGTASDNKEKNEPQFKTTFP</sequence>
<evidence type="ECO:0000256" key="1">
    <source>
        <dbReference type="SAM" id="Phobius"/>
    </source>
</evidence>
<keyword evidence="1" id="KW-0812">Transmembrane</keyword>
<evidence type="ECO:0000313" key="2">
    <source>
        <dbReference type="EMBL" id="MDQ0215813.1"/>
    </source>
</evidence>
<keyword evidence="1" id="KW-0472">Membrane</keyword>